<evidence type="ECO:0000256" key="4">
    <source>
        <dbReference type="SAM" id="MobiDB-lite"/>
    </source>
</evidence>
<gene>
    <name evidence="6" type="ORF">NBM05_01445</name>
</gene>
<keyword evidence="7" id="KW-1185">Reference proteome</keyword>
<dbReference type="InterPro" id="IPR036388">
    <property type="entry name" value="WH-like_DNA-bd_sf"/>
</dbReference>
<dbReference type="SMART" id="SM00345">
    <property type="entry name" value="HTH_GNTR"/>
    <property type="match status" value="1"/>
</dbReference>
<dbReference type="Gene3D" id="1.20.120.530">
    <property type="entry name" value="GntR ligand-binding domain-like"/>
    <property type="match status" value="1"/>
</dbReference>
<comment type="caution">
    <text evidence="6">The sequence shown here is derived from an EMBL/GenBank/DDBJ whole genome shotgun (WGS) entry which is preliminary data.</text>
</comment>
<dbReference type="PRINTS" id="PR00035">
    <property type="entry name" value="HTHGNTR"/>
</dbReference>
<dbReference type="EMBL" id="JANAFB010000002">
    <property type="protein sequence ID" value="MCP3424731.1"/>
    <property type="molecule type" value="Genomic_DNA"/>
</dbReference>
<accession>A0A9X2H8M9</accession>
<dbReference type="InterPro" id="IPR011711">
    <property type="entry name" value="GntR_C"/>
</dbReference>
<evidence type="ECO:0000313" key="6">
    <source>
        <dbReference type="EMBL" id="MCP3424731.1"/>
    </source>
</evidence>
<dbReference type="SMART" id="SM00895">
    <property type="entry name" value="FCD"/>
    <property type="match status" value="1"/>
</dbReference>
<dbReference type="SUPFAM" id="SSF48008">
    <property type="entry name" value="GntR ligand-binding domain-like"/>
    <property type="match status" value="1"/>
</dbReference>
<dbReference type="InterPro" id="IPR000524">
    <property type="entry name" value="Tscrpt_reg_HTH_GntR"/>
</dbReference>
<dbReference type="Pfam" id="PF00392">
    <property type="entry name" value="GntR"/>
    <property type="match status" value="1"/>
</dbReference>
<dbReference type="PANTHER" id="PTHR43537:SF24">
    <property type="entry name" value="GLUCONATE OPERON TRANSCRIPTIONAL REPRESSOR"/>
    <property type="match status" value="1"/>
</dbReference>
<dbReference type="InterPro" id="IPR008920">
    <property type="entry name" value="TF_FadR/GntR_C"/>
</dbReference>
<dbReference type="InterPro" id="IPR036390">
    <property type="entry name" value="WH_DNA-bd_sf"/>
</dbReference>
<dbReference type="AlphaFoldDB" id="A0A9X2H8M9"/>
<keyword evidence="3" id="KW-0804">Transcription</keyword>
<dbReference type="Pfam" id="PF07729">
    <property type="entry name" value="FCD"/>
    <property type="match status" value="1"/>
</dbReference>
<dbReference type="PROSITE" id="PS50949">
    <property type="entry name" value="HTH_GNTR"/>
    <property type="match status" value="1"/>
</dbReference>
<dbReference type="GO" id="GO:0003700">
    <property type="term" value="F:DNA-binding transcription factor activity"/>
    <property type="evidence" value="ECO:0007669"/>
    <property type="project" value="InterPro"/>
</dbReference>
<keyword evidence="1" id="KW-0805">Transcription regulation</keyword>
<protein>
    <submittedName>
        <fullName evidence="6">GntR family transcriptional regulator</fullName>
    </submittedName>
</protein>
<sequence>MHQQDPSPVVGLPWTGEDRPRSHAERIARETAQRIVRGELEAGSLLTEAEIAAAHGVSRTPAREAMLQLERWGLVAIAPKKGAAVTVPTARERRELLDVRSMLETHIVRGLAGDDVARSALGARLRGILSRQEAALGDPAAFALQDYAFHAAIMLHGGSRAVEEIAVVFGPRLVRLTHLAVASRAGRLGTFVEEHAALADAVEAGDAASFEALIGPHLSAGHGDYEVAP</sequence>
<reference evidence="6" key="1">
    <citation type="submission" date="2022-06" db="EMBL/GenBank/DDBJ databases">
        <title>Rothia sp. isolated from sandalwood seedling.</title>
        <authorList>
            <person name="Tuikhar N."/>
            <person name="Kirdat K."/>
            <person name="Thorat V."/>
            <person name="Swetha P."/>
            <person name="Padma S."/>
            <person name="Sundararaj R."/>
            <person name="Yadav A."/>
        </authorList>
    </citation>
    <scope>NUCLEOTIDE SEQUENCE</scope>
    <source>
        <strain evidence="6">AR01</strain>
    </source>
</reference>
<feature type="region of interest" description="Disordered" evidence="4">
    <location>
        <begin position="1"/>
        <end position="23"/>
    </location>
</feature>
<dbReference type="PANTHER" id="PTHR43537">
    <property type="entry name" value="TRANSCRIPTIONAL REGULATOR, GNTR FAMILY"/>
    <property type="match status" value="1"/>
</dbReference>
<dbReference type="Proteomes" id="UP001139502">
    <property type="component" value="Unassembled WGS sequence"/>
</dbReference>
<dbReference type="SUPFAM" id="SSF46785">
    <property type="entry name" value="Winged helix' DNA-binding domain"/>
    <property type="match status" value="1"/>
</dbReference>
<dbReference type="RefSeq" id="WP_254164561.1">
    <property type="nucleotide sequence ID" value="NZ_JANAFB010000002.1"/>
</dbReference>
<keyword evidence="2" id="KW-0238">DNA-binding</keyword>
<dbReference type="Gene3D" id="1.10.10.10">
    <property type="entry name" value="Winged helix-like DNA-binding domain superfamily/Winged helix DNA-binding domain"/>
    <property type="match status" value="1"/>
</dbReference>
<name>A0A9X2H8M9_9MICC</name>
<evidence type="ECO:0000256" key="3">
    <source>
        <dbReference type="ARBA" id="ARBA00023163"/>
    </source>
</evidence>
<evidence type="ECO:0000259" key="5">
    <source>
        <dbReference type="PROSITE" id="PS50949"/>
    </source>
</evidence>
<organism evidence="6 7">
    <name type="scientific">Rothia santali</name>
    <dbReference type="NCBI Taxonomy" id="2949643"/>
    <lineage>
        <taxon>Bacteria</taxon>
        <taxon>Bacillati</taxon>
        <taxon>Actinomycetota</taxon>
        <taxon>Actinomycetes</taxon>
        <taxon>Micrococcales</taxon>
        <taxon>Micrococcaceae</taxon>
        <taxon>Rothia</taxon>
    </lineage>
</organism>
<proteinExistence type="predicted"/>
<evidence type="ECO:0000313" key="7">
    <source>
        <dbReference type="Proteomes" id="UP001139502"/>
    </source>
</evidence>
<evidence type="ECO:0000256" key="1">
    <source>
        <dbReference type="ARBA" id="ARBA00023015"/>
    </source>
</evidence>
<dbReference type="GO" id="GO:0003677">
    <property type="term" value="F:DNA binding"/>
    <property type="evidence" value="ECO:0007669"/>
    <property type="project" value="UniProtKB-KW"/>
</dbReference>
<evidence type="ECO:0000256" key="2">
    <source>
        <dbReference type="ARBA" id="ARBA00023125"/>
    </source>
</evidence>
<feature type="domain" description="HTH gntR-type" evidence="5">
    <location>
        <begin position="21"/>
        <end position="88"/>
    </location>
</feature>